<evidence type="ECO:0000313" key="2">
    <source>
        <dbReference type="Proteomes" id="UP000765509"/>
    </source>
</evidence>
<proteinExistence type="predicted"/>
<keyword evidence="2" id="KW-1185">Reference proteome</keyword>
<dbReference type="Proteomes" id="UP000765509">
    <property type="component" value="Unassembled WGS sequence"/>
</dbReference>
<gene>
    <name evidence="1" type="ORF">O181_061419</name>
</gene>
<organism evidence="1 2">
    <name type="scientific">Austropuccinia psidii MF-1</name>
    <dbReference type="NCBI Taxonomy" id="1389203"/>
    <lineage>
        <taxon>Eukaryota</taxon>
        <taxon>Fungi</taxon>
        <taxon>Dikarya</taxon>
        <taxon>Basidiomycota</taxon>
        <taxon>Pucciniomycotina</taxon>
        <taxon>Pucciniomycetes</taxon>
        <taxon>Pucciniales</taxon>
        <taxon>Sphaerophragmiaceae</taxon>
        <taxon>Austropuccinia</taxon>
    </lineage>
</organism>
<sequence length="105" mass="12216">MNLKDEIKSERRLITVEIDKLNEANLNMPNVSTTFSHKRSSVNSNKEITNPFKSELSHQQNNGILMKKAPQLKEWPTFTGEGQYDHMSFIMTIEMLQEDYSIPEQ</sequence>
<name>A0A9Q3EIB7_9BASI</name>
<reference evidence="1" key="1">
    <citation type="submission" date="2021-03" db="EMBL/GenBank/DDBJ databases">
        <title>Draft genome sequence of rust myrtle Austropuccinia psidii MF-1, a brazilian biotype.</title>
        <authorList>
            <person name="Quecine M.C."/>
            <person name="Pachon D.M.R."/>
            <person name="Bonatelli M.L."/>
            <person name="Correr F.H."/>
            <person name="Franceschini L.M."/>
            <person name="Leite T.F."/>
            <person name="Margarido G.R.A."/>
            <person name="Almeida C.A."/>
            <person name="Ferrarezi J.A."/>
            <person name="Labate C.A."/>
        </authorList>
    </citation>
    <scope>NUCLEOTIDE SEQUENCE</scope>
    <source>
        <strain evidence="1">MF-1</strain>
    </source>
</reference>
<comment type="caution">
    <text evidence="1">The sequence shown here is derived from an EMBL/GenBank/DDBJ whole genome shotgun (WGS) entry which is preliminary data.</text>
</comment>
<accession>A0A9Q3EIB7</accession>
<dbReference type="AlphaFoldDB" id="A0A9Q3EIB7"/>
<dbReference type="EMBL" id="AVOT02029031">
    <property type="protein sequence ID" value="MBW0521704.1"/>
    <property type="molecule type" value="Genomic_DNA"/>
</dbReference>
<evidence type="ECO:0000313" key="1">
    <source>
        <dbReference type="EMBL" id="MBW0521704.1"/>
    </source>
</evidence>
<protein>
    <submittedName>
        <fullName evidence="1">Uncharacterized protein</fullName>
    </submittedName>
</protein>